<dbReference type="CDD" id="cd01837">
    <property type="entry name" value="SGNH_plant_lipase_like"/>
    <property type="match status" value="1"/>
</dbReference>
<dbReference type="Pfam" id="PF00657">
    <property type="entry name" value="Lipase_GDSL"/>
    <property type="match status" value="1"/>
</dbReference>
<organism evidence="6 7">
    <name type="scientific">Carex littledalei</name>
    <dbReference type="NCBI Taxonomy" id="544730"/>
    <lineage>
        <taxon>Eukaryota</taxon>
        <taxon>Viridiplantae</taxon>
        <taxon>Streptophyta</taxon>
        <taxon>Embryophyta</taxon>
        <taxon>Tracheophyta</taxon>
        <taxon>Spermatophyta</taxon>
        <taxon>Magnoliopsida</taxon>
        <taxon>Liliopsida</taxon>
        <taxon>Poales</taxon>
        <taxon>Cyperaceae</taxon>
        <taxon>Cyperoideae</taxon>
        <taxon>Cariceae</taxon>
        <taxon>Carex</taxon>
        <taxon>Carex subgen. Euthyceras</taxon>
    </lineage>
</organism>
<dbReference type="EMBL" id="SWLB01000003">
    <property type="protein sequence ID" value="KAF3339602.1"/>
    <property type="molecule type" value="Genomic_DNA"/>
</dbReference>
<comment type="similarity">
    <text evidence="1">Belongs to the 'GDSL' lipolytic enzyme family.</text>
</comment>
<comment type="caution">
    <text evidence="6">The sequence shown here is derived from an EMBL/GenBank/DDBJ whole genome shotgun (WGS) entry which is preliminary data.</text>
</comment>
<dbReference type="PANTHER" id="PTHR22835:SF673">
    <property type="entry name" value="OS01G0612900 PROTEIN"/>
    <property type="match status" value="1"/>
</dbReference>
<feature type="chain" id="PRO_5032847766" evidence="5">
    <location>
        <begin position="29"/>
        <end position="385"/>
    </location>
</feature>
<dbReference type="GO" id="GO:0016788">
    <property type="term" value="F:hydrolase activity, acting on ester bonds"/>
    <property type="evidence" value="ECO:0007669"/>
    <property type="project" value="InterPro"/>
</dbReference>
<keyword evidence="2 5" id="KW-0732">Signal</keyword>
<evidence type="ECO:0000256" key="1">
    <source>
        <dbReference type="ARBA" id="ARBA00008668"/>
    </source>
</evidence>
<reference evidence="6" key="1">
    <citation type="submission" date="2020-01" db="EMBL/GenBank/DDBJ databases">
        <title>Genome sequence of Kobresia littledalei, the first chromosome-level genome in the family Cyperaceae.</title>
        <authorList>
            <person name="Qu G."/>
        </authorList>
    </citation>
    <scope>NUCLEOTIDE SEQUENCE</scope>
    <source>
        <strain evidence="6">C.B.Clarke</strain>
        <tissue evidence="6">Leaf</tissue>
    </source>
</reference>
<dbReference type="InterPro" id="IPR001087">
    <property type="entry name" value="GDSL"/>
</dbReference>
<evidence type="ECO:0000313" key="6">
    <source>
        <dbReference type="EMBL" id="KAF3339602.1"/>
    </source>
</evidence>
<dbReference type="OrthoDB" id="1600564at2759"/>
<dbReference type="InterPro" id="IPR035669">
    <property type="entry name" value="SGNH_plant_lipase-like"/>
</dbReference>
<gene>
    <name evidence="6" type="ORF">FCM35_KLT15373</name>
</gene>
<dbReference type="AlphaFoldDB" id="A0A833RE75"/>
<accession>A0A833RE75</accession>
<feature type="signal peptide" evidence="5">
    <location>
        <begin position="1"/>
        <end position="28"/>
    </location>
</feature>
<evidence type="ECO:0000256" key="3">
    <source>
        <dbReference type="ARBA" id="ARBA00022801"/>
    </source>
</evidence>
<evidence type="ECO:0000313" key="7">
    <source>
        <dbReference type="Proteomes" id="UP000623129"/>
    </source>
</evidence>
<evidence type="ECO:0000256" key="4">
    <source>
        <dbReference type="ARBA" id="ARBA00023180"/>
    </source>
</evidence>
<proteinExistence type="inferred from homology"/>
<dbReference type="Gene3D" id="3.40.50.1110">
    <property type="entry name" value="SGNH hydrolase"/>
    <property type="match status" value="1"/>
</dbReference>
<protein>
    <submittedName>
        <fullName evidence="6">GDSL esterase/lipase</fullName>
    </submittedName>
</protein>
<evidence type="ECO:0000256" key="2">
    <source>
        <dbReference type="ARBA" id="ARBA00022729"/>
    </source>
</evidence>
<dbReference type="Proteomes" id="UP000623129">
    <property type="component" value="Unassembled WGS sequence"/>
</dbReference>
<dbReference type="PANTHER" id="PTHR22835">
    <property type="entry name" value="ZINC FINGER FYVE DOMAIN CONTAINING PROTEIN"/>
    <property type="match status" value="1"/>
</dbReference>
<dbReference type="SUPFAM" id="SSF52266">
    <property type="entry name" value="SGNH hydrolase"/>
    <property type="match status" value="1"/>
</dbReference>
<sequence length="385" mass="42484">MASGHLLFSLHIPTLTIFILLLSKTGNCCFTQIFCFGDSISDTGNYLKSIGNTYNPIGNLPYGETYFGRPTGRFCDGRIILDFIAEAYGLPFIPPYLSGENTNENFGHGVNFAVGGATVLNNSFFESMGMEMSWTDFSLGTQLQWFKKLLPSILEEPGCGSSVMSSALFVVGEIGGNDYNHPLFQGRTLDEVRTFVPDVIRTISLTITELISGGAKTLLVPNDLPIGCLPRYLTMFQSQKKEDYDSESGCLKHFNEFVEYHNAMLLKELQKLRLLYPDVNIIYADYYEASMNIFRNPKKLGFSYPLMVCCGAEGPYNYSSIASCGKQGSTVCSDPSKYGSWDGLHMTEAAYKAIAHGVLRGSYSSPSISNTCYDIMHDSGSLLES</sequence>
<keyword evidence="4" id="KW-0325">Glycoprotein</keyword>
<name>A0A833RE75_9POAL</name>
<evidence type="ECO:0000256" key="5">
    <source>
        <dbReference type="SAM" id="SignalP"/>
    </source>
</evidence>
<dbReference type="InterPro" id="IPR036514">
    <property type="entry name" value="SGNH_hydro_sf"/>
</dbReference>
<keyword evidence="3" id="KW-0378">Hydrolase</keyword>
<keyword evidence="7" id="KW-1185">Reference proteome</keyword>